<dbReference type="EMBL" id="JBANQN010000009">
    <property type="protein sequence ID" value="KAK6780029.1"/>
    <property type="molecule type" value="Genomic_DNA"/>
</dbReference>
<accession>A0AAN8T292</accession>
<gene>
    <name evidence="1" type="ORF">RDI58_022213</name>
</gene>
<sequence length="13" mass="1753">MQYWNSDDFKKYQ</sequence>
<keyword evidence="2" id="KW-1185">Reference proteome</keyword>
<reference evidence="1 2" key="1">
    <citation type="submission" date="2024-02" db="EMBL/GenBank/DDBJ databases">
        <title>de novo genome assembly of Solanum bulbocastanum strain 11H21.</title>
        <authorList>
            <person name="Hosaka A.J."/>
        </authorList>
    </citation>
    <scope>NUCLEOTIDE SEQUENCE [LARGE SCALE GENOMIC DNA]</scope>
    <source>
        <tissue evidence="1">Young leaves</tissue>
    </source>
</reference>
<protein>
    <submittedName>
        <fullName evidence="1">Uncharacterized protein</fullName>
    </submittedName>
</protein>
<proteinExistence type="predicted"/>
<comment type="caution">
    <text evidence="1">The sequence shown here is derived from an EMBL/GenBank/DDBJ whole genome shotgun (WGS) entry which is preliminary data.</text>
</comment>
<evidence type="ECO:0000313" key="1">
    <source>
        <dbReference type="EMBL" id="KAK6780029.1"/>
    </source>
</evidence>
<name>A0AAN8T292_SOLBU</name>
<evidence type="ECO:0000313" key="2">
    <source>
        <dbReference type="Proteomes" id="UP001371456"/>
    </source>
</evidence>
<dbReference type="Proteomes" id="UP001371456">
    <property type="component" value="Unassembled WGS sequence"/>
</dbReference>
<organism evidence="1 2">
    <name type="scientific">Solanum bulbocastanum</name>
    <name type="common">Wild potato</name>
    <dbReference type="NCBI Taxonomy" id="147425"/>
    <lineage>
        <taxon>Eukaryota</taxon>
        <taxon>Viridiplantae</taxon>
        <taxon>Streptophyta</taxon>
        <taxon>Embryophyta</taxon>
        <taxon>Tracheophyta</taxon>
        <taxon>Spermatophyta</taxon>
        <taxon>Magnoliopsida</taxon>
        <taxon>eudicotyledons</taxon>
        <taxon>Gunneridae</taxon>
        <taxon>Pentapetalae</taxon>
        <taxon>asterids</taxon>
        <taxon>lamiids</taxon>
        <taxon>Solanales</taxon>
        <taxon>Solanaceae</taxon>
        <taxon>Solanoideae</taxon>
        <taxon>Solaneae</taxon>
        <taxon>Solanum</taxon>
    </lineage>
</organism>